<sequence>MNTKSLILVLAVTGMSFSAIAQKSAVNSAKSDYESYSTLRGASPQLAAPKLKSAKESIDKAVLHEKTKGDATAWAYRALIYADMVATDSTSAAEQLASEALSSLNKAKELDAAGAQKENIQRATALLSQAQLIRGKNYYDKQQFAEAYKEFNKGLEYAPADTTLNYAAAISAMYAKDNASAIEKFKALLPTNYSSLENVYSNLSVLYMQQGDTTNAIKVAGEGAAKFPKSSELATREIELSLMSGKQKEVISKINDQAAKDPNNKLYPFYLGIAYNAANDNVKAEEAYKKAIAIDPNYNDAYINLGGLIMNNGIEIYNKANKLPANKQAEYTATMKKAMAEFDRALPFLEKSVELNPKSELGLRNLKTYYSIKQNKAKEAEIEAKLKAL</sequence>
<accession>A0A2U2PLG9</accession>
<dbReference type="Proteomes" id="UP000245647">
    <property type="component" value="Unassembled WGS sequence"/>
</dbReference>
<dbReference type="Gene3D" id="1.25.40.10">
    <property type="entry name" value="Tetratricopeptide repeat domain"/>
    <property type="match status" value="2"/>
</dbReference>
<proteinExistence type="predicted"/>
<reference evidence="3 4" key="1">
    <citation type="submission" date="2018-04" db="EMBL/GenBank/DDBJ databases">
        <title>Pedobacter chongqingensis sp. nov., isolated from a rottenly hemp rope.</title>
        <authorList>
            <person name="Cai Y."/>
        </authorList>
    </citation>
    <scope>NUCLEOTIDE SEQUENCE [LARGE SCALE GENOMIC DNA]</scope>
    <source>
        <strain evidence="3 4">FJ4-8</strain>
    </source>
</reference>
<dbReference type="EMBL" id="QEAS01000002">
    <property type="protein sequence ID" value="PWG82112.1"/>
    <property type="molecule type" value="Genomic_DNA"/>
</dbReference>
<evidence type="ECO:0000313" key="4">
    <source>
        <dbReference type="Proteomes" id="UP000245647"/>
    </source>
</evidence>
<evidence type="ECO:0008006" key="5">
    <source>
        <dbReference type="Google" id="ProtNLM"/>
    </source>
</evidence>
<dbReference type="Pfam" id="PF13181">
    <property type="entry name" value="TPR_8"/>
    <property type="match status" value="1"/>
</dbReference>
<evidence type="ECO:0000256" key="1">
    <source>
        <dbReference type="PROSITE-ProRule" id="PRU00339"/>
    </source>
</evidence>
<dbReference type="SUPFAM" id="SSF48452">
    <property type="entry name" value="TPR-like"/>
    <property type="match status" value="1"/>
</dbReference>
<dbReference type="InterPro" id="IPR019734">
    <property type="entry name" value="TPR_rpt"/>
</dbReference>
<feature type="signal peptide" evidence="2">
    <location>
        <begin position="1"/>
        <end position="21"/>
    </location>
</feature>
<keyword evidence="1" id="KW-0802">TPR repeat</keyword>
<dbReference type="AlphaFoldDB" id="A0A2U2PLG9"/>
<evidence type="ECO:0000256" key="2">
    <source>
        <dbReference type="SAM" id="SignalP"/>
    </source>
</evidence>
<dbReference type="PROSITE" id="PS50005">
    <property type="entry name" value="TPR"/>
    <property type="match status" value="2"/>
</dbReference>
<organism evidence="3 4">
    <name type="scientific">Pararcticibacter amylolyticus</name>
    <dbReference type="NCBI Taxonomy" id="2173175"/>
    <lineage>
        <taxon>Bacteria</taxon>
        <taxon>Pseudomonadati</taxon>
        <taxon>Bacteroidota</taxon>
        <taxon>Sphingobacteriia</taxon>
        <taxon>Sphingobacteriales</taxon>
        <taxon>Sphingobacteriaceae</taxon>
        <taxon>Pararcticibacter</taxon>
    </lineage>
</organism>
<name>A0A2U2PLG9_9SPHI</name>
<feature type="chain" id="PRO_5015675760" description="Tetratricopeptide repeat protein" evidence="2">
    <location>
        <begin position="22"/>
        <end position="389"/>
    </location>
</feature>
<evidence type="ECO:0000313" key="3">
    <source>
        <dbReference type="EMBL" id="PWG82112.1"/>
    </source>
</evidence>
<gene>
    <name evidence="3" type="ORF">DDR33_03600</name>
</gene>
<dbReference type="OrthoDB" id="739506at2"/>
<dbReference type="InterPro" id="IPR011990">
    <property type="entry name" value="TPR-like_helical_dom_sf"/>
</dbReference>
<comment type="caution">
    <text evidence="3">The sequence shown here is derived from an EMBL/GenBank/DDBJ whole genome shotgun (WGS) entry which is preliminary data.</text>
</comment>
<protein>
    <recommendedName>
        <fullName evidence="5">Tetratricopeptide repeat protein</fullName>
    </recommendedName>
</protein>
<feature type="repeat" description="TPR" evidence="1">
    <location>
        <begin position="265"/>
        <end position="298"/>
    </location>
</feature>
<dbReference type="RefSeq" id="WP_109414389.1">
    <property type="nucleotide sequence ID" value="NZ_QEAS01000002.1"/>
</dbReference>
<keyword evidence="4" id="KW-1185">Reference proteome</keyword>
<keyword evidence="2" id="KW-0732">Signal</keyword>
<dbReference type="SMART" id="SM00028">
    <property type="entry name" value="TPR"/>
    <property type="match status" value="4"/>
</dbReference>
<feature type="repeat" description="TPR" evidence="1">
    <location>
        <begin position="128"/>
        <end position="161"/>
    </location>
</feature>